<keyword evidence="3" id="KW-1185">Reference proteome</keyword>
<dbReference type="Proteomes" id="UP000268329">
    <property type="component" value="Plasmid unnamed1"/>
</dbReference>
<organism evidence="2 3">
    <name type="scientific">Streptomyces dangxiongensis</name>
    <dbReference type="NCBI Taxonomy" id="1442032"/>
    <lineage>
        <taxon>Bacteria</taxon>
        <taxon>Bacillati</taxon>
        <taxon>Actinomycetota</taxon>
        <taxon>Actinomycetes</taxon>
        <taxon>Kitasatosporales</taxon>
        <taxon>Streptomycetaceae</taxon>
        <taxon>Streptomyces</taxon>
    </lineage>
</organism>
<dbReference type="AlphaFoldDB" id="A0A3G2J673"/>
<dbReference type="EMBL" id="CP033072">
    <property type="protein sequence ID" value="AYN37683.1"/>
    <property type="molecule type" value="Genomic_DNA"/>
</dbReference>
<dbReference type="Gene3D" id="3.40.630.30">
    <property type="match status" value="1"/>
</dbReference>
<dbReference type="InterPro" id="IPR016181">
    <property type="entry name" value="Acyl_CoA_acyltransferase"/>
</dbReference>
<dbReference type="CDD" id="cd04301">
    <property type="entry name" value="NAT_SF"/>
    <property type="match status" value="1"/>
</dbReference>
<sequence length="215" mass="22480">MTGQACGGSASIALAVRGDGHAAAALGALALGSHLDSAAVPAVLAAAIDEHGGCVPLPYGQGQCRIARVGETIAGMLYATPPIRWLRAHPPAQRNGLIHSLTEIELLAVAEPYRHHGIGTALLEETEHAARADGTRLALAKVRIGAFPVMRWYRRRGYTVAAQGEPVVFRTRLGGLTSCDDGSDGYQLAVKALQPGETVRRVARGADTVLTVEHA</sequence>
<accession>A0A3G2J673</accession>
<proteinExistence type="predicted"/>
<feature type="domain" description="N-acetyltransferase" evidence="1">
    <location>
        <begin position="10"/>
        <end position="174"/>
    </location>
</feature>
<dbReference type="KEGG" id="sdd:D9753_00205"/>
<dbReference type="InterPro" id="IPR000182">
    <property type="entry name" value="GNAT_dom"/>
</dbReference>
<dbReference type="GO" id="GO:0016747">
    <property type="term" value="F:acyltransferase activity, transferring groups other than amino-acyl groups"/>
    <property type="evidence" value="ECO:0007669"/>
    <property type="project" value="InterPro"/>
</dbReference>
<evidence type="ECO:0000313" key="3">
    <source>
        <dbReference type="Proteomes" id="UP000268329"/>
    </source>
</evidence>
<dbReference type="SUPFAM" id="SSF55729">
    <property type="entry name" value="Acyl-CoA N-acyltransferases (Nat)"/>
    <property type="match status" value="1"/>
</dbReference>
<dbReference type="PROSITE" id="PS51186">
    <property type="entry name" value="GNAT"/>
    <property type="match status" value="1"/>
</dbReference>
<name>A0A3G2J673_9ACTN</name>
<protein>
    <submittedName>
        <fullName evidence="2">GNAT family N-acetyltransferase</fullName>
    </submittedName>
</protein>
<keyword evidence="2" id="KW-0614">Plasmid</keyword>
<dbReference type="OrthoDB" id="3636474at2"/>
<dbReference type="RefSeq" id="WP_121785194.1">
    <property type="nucleotide sequence ID" value="NZ_CP033072.1"/>
</dbReference>
<keyword evidence="2" id="KW-0808">Transferase</keyword>
<dbReference type="Pfam" id="PF00583">
    <property type="entry name" value="Acetyltransf_1"/>
    <property type="match status" value="1"/>
</dbReference>
<geneLocation type="plasmid" evidence="2">
    <name>unnamed1</name>
</geneLocation>
<reference evidence="2 3" key="1">
    <citation type="submission" date="2018-10" db="EMBL/GenBank/DDBJ databases">
        <title>The genome of Streptomyces dangxiongensis Z022.</title>
        <authorList>
            <person name="Zhang B."/>
        </authorList>
    </citation>
    <scope>NUCLEOTIDE SEQUENCE [LARGE SCALE GENOMIC DNA]</scope>
    <source>
        <strain evidence="2 3">Z022</strain>
        <plasmid evidence="2 3">unnamed1</plasmid>
    </source>
</reference>
<gene>
    <name evidence="2" type="ORF">D9753_00205</name>
</gene>
<evidence type="ECO:0000259" key="1">
    <source>
        <dbReference type="PROSITE" id="PS51186"/>
    </source>
</evidence>
<evidence type="ECO:0000313" key="2">
    <source>
        <dbReference type="EMBL" id="AYN37683.1"/>
    </source>
</evidence>